<dbReference type="InterPro" id="IPR044751">
    <property type="entry name" value="Ion_transp-like_CBS"/>
</dbReference>
<keyword evidence="6 10" id="KW-1133">Transmembrane helix</keyword>
<evidence type="ECO:0000313" key="14">
    <source>
        <dbReference type="EMBL" id="QGU06965.1"/>
    </source>
</evidence>
<evidence type="ECO:0000256" key="8">
    <source>
        <dbReference type="ARBA" id="ARBA00023136"/>
    </source>
</evidence>
<dbReference type="InterPro" id="IPR000644">
    <property type="entry name" value="CBS_dom"/>
</dbReference>
<keyword evidence="3" id="KW-1003">Cell membrane</keyword>
<feature type="transmembrane region" description="Helical" evidence="11">
    <location>
        <begin position="56"/>
        <end position="78"/>
    </location>
</feature>
<dbReference type="GO" id="GO:0050660">
    <property type="term" value="F:flavin adenine dinucleotide binding"/>
    <property type="evidence" value="ECO:0007669"/>
    <property type="project" value="InterPro"/>
</dbReference>
<evidence type="ECO:0000259" key="13">
    <source>
        <dbReference type="PROSITE" id="PS51846"/>
    </source>
</evidence>
<dbReference type="SMART" id="SM00116">
    <property type="entry name" value="CBS"/>
    <property type="match status" value="2"/>
</dbReference>
<evidence type="ECO:0000259" key="12">
    <source>
        <dbReference type="PROSITE" id="PS51371"/>
    </source>
</evidence>
<dbReference type="PANTHER" id="PTHR43099:SF5">
    <property type="entry name" value="HLYC_CORC FAMILY TRANSPORTER"/>
    <property type="match status" value="1"/>
</dbReference>
<gene>
    <name evidence="14" type="primary">tlyC</name>
    <name evidence="14" type="ORF">COCCU_05095</name>
</gene>
<dbReference type="Proteomes" id="UP000424462">
    <property type="component" value="Chromosome"/>
</dbReference>
<keyword evidence="4 10" id="KW-0812">Transmembrane</keyword>
<dbReference type="InterPro" id="IPR036318">
    <property type="entry name" value="FAD-bd_PCMH-like_sf"/>
</dbReference>
<evidence type="ECO:0000313" key="15">
    <source>
        <dbReference type="Proteomes" id="UP000424462"/>
    </source>
</evidence>
<comment type="subcellular location">
    <subcellularLocation>
        <location evidence="1">Cell membrane</location>
        <topology evidence="1">Multi-pass membrane protein</topology>
    </subcellularLocation>
</comment>
<protein>
    <submittedName>
        <fullName evidence="14">Hemolysin C</fullName>
    </submittedName>
</protein>
<evidence type="ECO:0000256" key="11">
    <source>
        <dbReference type="SAM" id="Phobius"/>
    </source>
</evidence>
<dbReference type="PANTHER" id="PTHR43099">
    <property type="entry name" value="UPF0053 PROTEIN YRKA"/>
    <property type="match status" value="1"/>
</dbReference>
<feature type="transmembrane region" description="Helical" evidence="11">
    <location>
        <begin position="134"/>
        <end position="156"/>
    </location>
</feature>
<dbReference type="CDD" id="cd04590">
    <property type="entry name" value="CBS_pair_CorC_HlyC_assoc"/>
    <property type="match status" value="1"/>
</dbReference>
<accession>A0A6B8W6M1</accession>
<dbReference type="InterPro" id="IPR051676">
    <property type="entry name" value="UPF0053_domain"/>
</dbReference>
<evidence type="ECO:0000256" key="2">
    <source>
        <dbReference type="ARBA" id="ARBA00006337"/>
    </source>
</evidence>
<organism evidence="14 15">
    <name type="scientific">Corynebacterium occultum</name>
    <dbReference type="NCBI Taxonomy" id="2675219"/>
    <lineage>
        <taxon>Bacteria</taxon>
        <taxon>Bacillati</taxon>
        <taxon>Actinomycetota</taxon>
        <taxon>Actinomycetes</taxon>
        <taxon>Mycobacteriales</taxon>
        <taxon>Corynebacteriaceae</taxon>
        <taxon>Corynebacterium</taxon>
    </lineage>
</organism>
<feature type="domain" description="CBS" evidence="12">
    <location>
        <begin position="281"/>
        <end position="338"/>
    </location>
</feature>
<feature type="domain" description="CNNM transmembrane" evidence="13">
    <location>
        <begin position="1"/>
        <end position="197"/>
    </location>
</feature>
<dbReference type="SUPFAM" id="SSF56176">
    <property type="entry name" value="FAD-binding/transporter-associated domain-like"/>
    <property type="match status" value="1"/>
</dbReference>
<dbReference type="InterPro" id="IPR046342">
    <property type="entry name" value="CBS_dom_sf"/>
</dbReference>
<feature type="transmembrane region" description="Helical" evidence="11">
    <location>
        <begin position="98"/>
        <end position="122"/>
    </location>
</feature>
<dbReference type="GO" id="GO:0005886">
    <property type="term" value="C:plasma membrane"/>
    <property type="evidence" value="ECO:0007669"/>
    <property type="project" value="UniProtKB-SubCell"/>
</dbReference>
<dbReference type="PROSITE" id="PS51846">
    <property type="entry name" value="CNNM"/>
    <property type="match status" value="1"/>
</dbReference>
<dbReference type="Pfam" id="PF01595">
    <property type="entry name" value="CNNM"/>
    <property type="match status" value="1"/>
</dbReference>
<dbReference type="Gene3D" id="3.30.465.10">
    <property type="match status" value="1"/>
</dbReference>
<dbReference type="EMBL" id="CP046455">
    <property type="protein sequence ID" value="QGU06965.1"/>
    <property type="molecule type" value="Genomic_DNA"/>
</dbReference>
<dbReference type="FunFam" id="3.10.580.10:FF:000002">
    <property type="entry name" value="Magnesium/cobalt efflux protein CorC"/>
    <property type="match status" value="1"/>
</dbReference>
<dbReference type="SMART" id="SM01091">
    <property type="entry name" value="CorC_HlyC"/>
    <property type="match status" value="1"/>
</dbReference>
<feature type="transmembrane region" description="Helical" evidence="11">
    <location>
        <begin position="6"/>
        <end position="28"/>
    </location>
</feature>
<keyword evidence="8 10" id="KW-0472">Membrane</keyword>
<dbReference type="InterPro" id="IPR002550">
    <property type="entry name" value="CNNM"/>
</dbReference>
<evidence type="ECO:0000256" key="10">
    <source>
        <dbReference type="PROSITE-ProRule" id="PRU01193"/>
    </source>
</evidence>
<dbReference type="InterPro" id="IPR005170">
    <property type="entry name" value="Transptr-assoc_dom"/>
</dbReference>
<dbReference type="InterPro" id="IPR016169">
    <property type="entry name" value="FAD-bd_PCMH_sub2"/>
</dbReference>
<keyword evidence="7 9" id="KW-0129">CBS domain</keyword>
<name>A0A6B8W6M1_9CORY</name>
<reference evidence="14 15" key="1">
    <citation type="submission" date="2019-11" db="EMBL/GenBank/DDBJ databases">
        <title>Complete genome sequence of Corynebacterium kalinowskii 1959, a novel Corynebacterium species isolated from soil of a small paddock in Vilsendorf, Germany.</title>
        <authorList>
            <person name="Schaffert L."/>
            <person name="Ruwe M."/>
            <person name="Milse J."/>
            <person name="Hanuschka K."/>
            <person name="Ortseifen V."/>
            <person name="Droste J."/>
            <person name="Brandt D."/>
            <person name="Schlueter L."/>
            <person name="Kutter Y."/>
            <person name="Vinke S."/>
            <person name="Viehoefer P."/>
            <person name="Jacob L."/>
            <person name="Luebke N.-C."/>
            <person name="Schulte-Berndt E."/>
            <person name="Hain C."/>
            <person name="Linder M."/>
            <person name="Schmidt P."/>
            <person name="Wollenschlaeger L."/>
            <person name="Luttermann T."/>
            <person name="Thieme E."/>
            <person name="Hassa J."/>
            <person name="Haak M."/>
            <person name="Wittchen M."/>
            <person name="Mentz A."/>
            <person name="Persicke M."/>
            <person name="Busche T."/>
            <person name="Ruckert C."/>
        </authorList>
    </citation>
    <scope>NUCLEOTIDE SEQUENCE [LARGE SCALE GENOMIC DNA]</scope>
    <source>
        <strain evidence="14 15">2039</strain>
    </source>
</reference>
<evidence type="ECO:0000256" key="7">
    <source>
        <dbReference type="ARBA" id="ARBA00023122"/>
    </source>
</evidence>
<proteinExistence type="inferred from homology"/>
<dbReference type="KEGG" id="cok:COCCU_05095"/>
<evidence type="ECO:0000256" key="1">
    <source>
        <dbReference type="ARBA" id="ARBA00004651"/>
    </source>
</evidence>
<dbReference type="Pfam" id="PF03471">
    <property type="entry name" value="CorC_HlyC"/>
    <property type="match status" value="1"/>
</dbReference>
<dbReference type="RefSeq" id="WP_156230520.1">
    <property type="nucleotide sequence ID" value="NZ_CP046455.1"/>
</dbReference>
<evidence type="ECO:0000256" key="6">
    <source>
        <dbReference type="ARBA" id="ARBA00022989"/>
    </source>
</evidence>
<sequence length="448" mass="48886" precursor="true">MSIALNAVLVLIFVLIGGVFAATEMALVSLRESQVRKLEGGGQTARKVASLARDSGYFLSAVQIGVTFAGFFSSAFGASTIAPQLNPILTGWGVPESLAGILALVGMTLVISYLSLVLGEVVPKRIAMQKAERFSLLVAPPLGAFARTMTPVVWVVNSSSNLLLRLLGFDPAARNEQMSTEEVRDIVTSHEGFAESERGLLTDVFKATDRLAAEVMRHRSDMVAFPASVSVREVTAAVVEGSYSRYPVFEDGIDEIIGFIHVRDLLVEAARGHGEKEVRELVREIAFLPGTVHLPQALTQMRAHGHHIAIVMDEYGGTDGMLTLEDLLEELVGEIWDEFDRDEKQALLKLHESRQLDGSTNLEDFADATGVFLPEGPYETVAGWILSRLGRVAATGDTFPVPAAWTRDPEDDDSSGIRYRLEVTQVQGNRIQTVKLHKEEVEGKQVEE</sequence>
<feature type="domain" description="CBS" evidence="12">
    <location>
        <begin position="216"/>
        <end position="275"/>
    </location>
</feature>
<dbReference type="SUPFAM" id="SSF54631">
    <property type="entry name" value="CBS-domain pair"/>
    <property type="match status" value="1"/>
</dbReference>
<dbReference type="AlphaFoldDB" id="A0A6B8W6M1"/>
<evidence type="ECO:0000256" key="4">
    <source>
        <dbReference type="ARBA" id="ARBA00022692"/>
    </source>
</evidence>
<evidence type="ECO:0000256" key="3">
    <source>
        <dbReference type="ARBA" id="ARBA00022475"/>
    </source>
</evidence>
<dbReference type="Gene3D" id="3.10.580.10">
    <property type="entry name" value="CBS-domain"/>
    <property type="match status" value="1"/>
</dbReference>
<evidence type="ECO:0000256" key="9">
    <source>
        <dbReference type="PROSITE-ProRule" id="PRU00703"/>
    </source>
</evidence>
<keyword evidence="5" id="KW-0677">Repeat</keyword>
<dbReference type="Pfam" id="PF00571">
    <property type="entry name" value="CBS"/>
    <property type="match status" value="2"/>
</dbReference>
<comment type="similarity">
    <text evidence="2">Belongs to the UPF0053 family.</text>
</comment>
<keyword evidence="15" id="KW-1185">Reference proteome</keyword>
<dbReference type="PROSITE" id="PS51371">
    <property type="entry name" value="CBS"/>
    <property type="match status" value="2"/>
</dbReference>
<evidence type="ECO:0000256" key="5">
    <source>
        <dbReference type="ARBA" id="ARBA00022737"/>
    </source>
</evidence>